<dbReference type="EMBL" id="CAKMRJ010005412">
    <property type="protein sequence ID" value="CAH1440990.1"/>
    <property type="molecule type" value="Genomic_DNA"/>
</dbReference>
<dbReference type="AlphaFoldDB" id="A0AAU9NT73"/>
<comment type="caution">
    <text evidence="1">The sequence shown here is derived from an EMBL/GenBank/DDBJ whole genome shotgun (WGS) entry which is preliminary data.</text>
</comment>
<evidence type="ECO:0000313" key="2">
    <source>
        <dbReference type="Proteomes" id="UP001157418"/>
    </source>
</evidence>
<proteinExistence type="predicted"/>
<accession>A0AAU9NT73</accession>
<dbReference type="Proteomes" id="UP001157418">
    <property type="component" value="Unassembled WGS sequence"/>
</dbReference>
<gene>
    <name evidence="1" type="ORF">LVIROSA_LOCUS27089</name>
</gene>
<protein>
    <submittedName>
        <fullName evidence="1">Uncharacterized protein</fullName>
    </submittedName>
</protein>
<reference evidence="1 2" key="1">
    <citation type="submission" date="2022-01" db="EMBL/GenBank/DDBJ databases">
        <authorList>
            <person name="Xiong W."/>
            <person name="Schranz E."/>
        </authorList>
    </citation>
    <scope>NUCLEOTIDE SEQUENCE [LARGE SCALE GENOMIC DNA]</scope>
</reference>
<sequence>MCPSIIILEAIVSLRKVFRSQKKEAMVQGFDCLSWEKITSMGTITIKEPTEEPLTLVSNMKSHDDNEL</sequence>
<keyword evidence="2" id="KW-1185">Reference proteome</keyword>
<evidence type="ECO:0000313" key="1">
    <source>
        <dbReference type="EMBL" id="CAH1440990.1"/>
    </source>
</evidence>
<organism evidence="1 2">
    <name type="scientific">Lactuca virosa</name>
    <dbReference type="NCBI Taxonomy" id="75947"/>
    <lineage>
        <taxon>Eukaryota</taxon>
        <taxon>Viridiplantae</taxon>
        <taxon>Streptophyta</taxon>
        <taxon>Embryophyta</taxon>
        <taxon>Tracheophyta</taxon>
        <taxon>Spermatophyta</taxon>
        <taxon>Magnoliopsida</taxon>
        <taxon>eudicotyledons</taxon>
        <taxon>Gunneridae</taxon>
        <taxon>Pentapetalae</taxon>
        <taxon>asterids</taxon>
        <taxon>campanulids</taxon>
        <taxon>Asterales</taxon>
        <taxon>Asteraceae</taxon>
        <taxon>Cichorioideae</taxon>
        <taxon>Cichorieae</taxon>
        <taxon>Lactucinae</taxon>
        <taxon>Lactuca</taxon>
    </lineage>
</organism>
<name>A0AAU9NT73_9ASTR</name>